<dbReference type="Pfam" id="PF12399">
    <property type="entry name" value="BCA_ABC_TP_C"/>
    <property type="match status" value="1"/>
</dbReference>
<evidence type="ECO:0000256" key="1">
    <source>
        <dbReference type="ARBA" id="ARBA00022448"/>
    </source>
</evidence>
<protein>
    <submittedName>
        <fullName evidence="5">ABC transporter ATP-binding protein</fullName>
    </submittedName>
</protein>
<evidence type="ECO:0000259" key="4">
    <source>
        <dbReference type="PROSITE" id="PS50893"/>
    </source>
</evidence>
<keyword evidence="3 5" id="KW-0067">ATP-binding</keyword>
<dbReference type="EMBL" id="CP054038">
    <property type="protein sequence ID" value="QKJ20721.1"/>
    <property type="molecule type" value="Genomic_DNA"/>
</dbReference>
<dbReference type="CDD" id="cd03219">
    <property type="entry name" value="ABC_Mj1267_LivG_branched"/>
    <property type="match status" value="1"/>
</dbReference>
<keyword evidence="2" id="KW-0547">Nucleotide-binding</keyword>
<keyword evidence="1" id="KW-0813">Transport</keyword>
<gene>
    <name evidence="5" type="ORF">HQM25_16075</name>
</gene>
<dbReference type="Gene3D" id="3.40.50.300">
    <property type="entry name" value="P-loop containing nucleotide triphosphate hydrolases"/>
    <property type="match status" value="1"/>
</dbReference>
<proteinExistence type="predicted"/>
<evidence type="ECO:0000313" key="6">
    <source>
        <dbReference type="Proteomes" id="UP000502498"/>
    </source>
</evidence>
<dbReference type="FunFam" id="3.40.50.300:FF:000421">
    <property type="entry name" value="Branched-chain amino acid ABC transporter ATP-binding protein"/>
    <property type="match status" value="1"/>
</dbReference>
<dbReference type="GO" id="GO:0005886">
    <property type="term" value="C:plasma membrane"/>
    <property type="evidence" value="ECO:0007669"/>
    <property type="project" value="TreeGrafter"/>
</dbReference>
<organism evidence="5 6">
    <name type="scientific">Microbacterium hominis</name>
    <dbReference type="NCBI Taxonomy" id="162426"/>
    <lineage>
        <taxon>Bacteria</taxon>
        <taxon>Bacillati</taxon>
        <taxon>Actinomycetota</taxon>
        <taxon>Actinomycetes</taxon>
        <taxon>Micrococcales</taxon>
        <taxon>Microbacteriaceae</taxon>
        <taxon>Microbacterium</taxon>
    </lineage>
</organism>
<dbReference type="GO" id="GO:0016887">
    <property type="term" value="F:ATP hydrolysis activity"/>
    <property type="evidence" value="ECO:0007669"/>
    <property type="project" value="InterPro"/>
</dbReference>
<dbReference type="InterPro" id="IPR003593">
    <property type="entry name" value="AAA+_ATPase"/>
</dbReference>
<sequence length="256" mass="26615">MTAPLLQVAEVRLAFGGLQALDGPSFTVDDGEIVGLIGPNGAGKTSLFNCVSGLYRPQSGSIRVGGAEVIGMPRHRVAGLGVGRTFQNLGLFSTQSVLENVLAGAHHTTRGGYWASALAVPGIARTEAAIRHDAAELLEALDLGDVAHRIAGTLPFGTLKRVELARALLASPRLLLVDEPANGLIHSEVAELGTTLRGLARERGTAILLVEHHMGLVMSTCDRVVVLNFGRLIASGKPADVARDPEVVAAYLGAAA</sequence>
<dbReference type="RefSeq" id="WP_172991146.1">
    <property type="nucleotide sequence ID" value="NZ_CP054038.1"/>
</dbReference>
<dbReference type="SUPFAM" id="SSF52540">
    <property type="entry name" value="P-loop containing nucleoside triphosphate hydrolases"/>
    <property type="match status" value="1"/>
</dbReference>
<name>A0A7D4TIE2_9MICO</name>
<evidence type="ECO:0000256" key="3">
    <source>
        <dbReference type="ARBA" id="ARBA00022840"/>
    </source>
</evidence>
<dbReference type="GO" id="GO:0005524">
    <property type="term" value="F:ATP binding"/>
    <property type="evidence" value="ECO:0007669"/>
    <property type="project" value="UniProtKB-KW"/>
</dbReference>
<dbReference type="InterPro" id="IPR032823">
    <property type="entry name" value="BCA_ABC_TP_C"/>
</dbReference>
<dbReference type="InterPro" id="IPR051120">
    <property type="entry name" value="ABC_AA/LPS_Transport"/>
</dbReference>
<reference evidence="5 6" key="1">
    <citation type="submission" date="2020-05" db="EMBL/GenBank/DDBJ databases">
        <title>Strain PA2F3 complete genome.</title>
        <authorList>
            <person name="Kim Y.-S."/>
            <person name="Kim S.-J."/>
            <person name="Jung H.-k."/>
            <person name="Kim S.-E."/>
            <person name="Kim K.-H."/>
        </authorList>
    </citation>
    <scope>NUCLEOTIDE SEQUENCE [LARGE SCALE GENOMIC DNA]</scope>
    <source>
        <strain evidence="5 6">PA2F3</strain>
    </source>
</reference>
<dbReference type="PANTHER" id="PTHR45772:SF4">
    <property type="entry name" value="ABC TRANSPORTER ATP-BINDING PROTEIN"/>
    <property type="match status" value="1"/>
</dbReference>
<dbReference type="PANTHER" id="PTHR45772">
    <property type="entry name" value="CONSERVED COMPONENT OF ABC TRANSPORTER FOR NATURAL AMINO ACIDS-RELATED"/>
    <property type="match status" value="1"/>
</dbReference>
<dbReference type="InterPro" id="IPR003439">
    <property type="entry name" value="ABC_transporter-like_ATP-bd"/>
</dbReference>
<evidence type="ECO:0000256" key="2">
    <source>
        <dbReference type="ARBA" id="ARBA00022741"/>
    </source>
</evidence>
<dbReference type="Pfam" id="PF00005">
    <property type="entry name" value="ABC_tran"/>
    <property type="match status" value="1"/>
</dbReference>
<dbReference type="Proteomes" id="UP000502498">
    <property type="component" value="Chromosome"/>
</dbReference>
<evidence type="ECO:0000313" key="5">
    <source>
        <dbReference type="EMBL" id="QKJ20721.1"/>
    </source>
</evidence>
<dbReference type="SMART" id="SM00382">
    <property type="entry name" value="AAA"/>
    <property type="match status" value="1"/>
</dbReference>
<dbReference type="PROSITE" id="PS50893">
    <property type="entry name" value="ABC_TRANSPORTER_2"/>
    <property type="match status" value="1"/>
</dbReference>
<accession>A0A7D4TIE2</accession>
<dbReference type="AlphaFoldDB" id="A0A7D4TIE2"/>
<dbReference type="InterPro" id="IPR027417">
    <property type="entry name" value="P-loop_NTPase"/>
</dbReference>
<feature type="domain" description="ABC transporter" evidence="4">
    <location>
        <begin position="6"/>
        <end position="254"/>
    </location>
</feature>